<comment type="caution">
    <text evidence="6">The sequence shown here is derived from an EMBL/GenBank/DDBJ whole genome shotgun (WGS) entry which is preliminary data.</text>
</comment>
<dbReference type="Pfam" id="PF22621">
    <property type="entry name" value="CurL-like_PKS_C"/>
    <property type="match status" value="1"/>
</dbReference>
<feature type="domain" description="Carrier" evidence="4">
    <location>
        <begin position="1561"/>
        <end position="1636"/>
    </location>
</feature>
<dbReference type="InterPro" id="IPR014031">
    <property type="entry name" value="Ketoacyl_synth_C"/>
</dbReference>
<dbReference type="Gene3D" id="1.10.1240.100">
    <property type="match status" value="1"/>
</dbReference>
<dbReference type="InterPro" id="IPR013968">
    <property type="entry name" value="PKS_KR"/>
</dbReference>
<evidence type="ECO:0000313" key="7">
    <source>
        <dbReference type="Proteomes" id="UP001438292"/>
    </source>
</evidence>
<dbReference type="SUPFAM" id="SSF51735">
    <property type="entry name" value="NAD(P)-binding Rossmann-fold domains"/>
    <property type="match status" value="2"/>
</dbReference>
<dbReference type="Pfam" id="PF00501">
    <property type="entry name" value="AMP-binding"/>
    <property type="match status" value="1"/>
</dbReference>
<dbReference type="CDD" id="cd00833">
    <property type="entry name" value="PKS"/>
    <property type="match status" value="1"/>
</dbReference>
<evidence type="ECO:0000256" key="3">
    <source>
        <dbReference type="ARBA" id="ARBA00022679"/>
    </source>
</evidence>
<keyword evidence="1" id="KW-0596">Phosphopantetheine</keyword>
<dbReference type="Gene3D" id="1.10.1200.10">
    <property type="entry name" value="ACP-like"/>
    <property type="match status" value="1"/>
</dbReference>
<dbReference type="Pfam" id="PF08659">
    <property type="entry name" value="KR"/>
    <property type="match status" value="1"/>
</dbReference>
<organism evidence="6 7">
    <name type="scientific">Chromobacterium piscinae</name>
    <dbReference type="NCBI Taxonomy" id="686831"/>
    <lineage>
        <taxon>Bacteria</taxon>
        <taxon>Pseudomonadati</taxon>
        <taxon>Pseudomonadota</taxon>
        <taxon>Betaproteobacteria</taxon>
        <taxon>Neisseriales</taxon>
        <taxon>Chromobacteriaceae</taxon>
        <taxon>Chromobacterium</taxon>
    </lineage>
</organism>
<dbReference type="PANTHER" id="PTHR43775">
    <property type="entry name" value="FATTY ACID SYNTHASE"/>
    <property type="match status" value="1"/>
</dbReference>
<dbReference type="SMART" id="SM01294">
    <property type="entry name" value="PKS_PP_betabranch"/>
    <property type="match status" value="1"/>
</dbReference>
<dbReference type="InterPro" id="IPR042099">
    <property type="entry name" value="ANL_N_sf"/>
</dbReference>
<dbReference type="SMART" id="SM00822">
    <property type="entry name" value="PKS_KR"/>
    <property type="match status" value="1"/>
</dbReference>
<dbReference type="InterPro" id="IPR009081">
    <property type="entry name" value="PP-bd_ACP"/>
</dbReference>
<evidence type="ECO:0000256" key="1">
    <source>
        <dbReference type="ARBA" id="ARBA00022450"/>
    </source>
</evidence>
<reference evidence="6 7" key="1">
    <citation type="submission" date="2024-05" db="EMBL/GenBank/DDBJ databases">
        <authorList>
            <person name="De Oliveira J.P."/>
            <person name="Noriler S.A."/>
            <person name="De Oliveira A.G."/>
            <person name="Sipoli D.S."/>
        </authorList>
    </citation>
    <scope>NUCLEOTIDE SEQUENCE [LARGE SCALE GENOMIC DNA]</scope>
    <source>
        <strain evidence="6 7">LABIM186</strain>
    </source>
</reference>
<name>A0ABV0H539_9NEIS</name>
<dbReference type="InterPro" id="IPR018201">
    <property type="entry name" value="Ketoacyl_synth_AS"/>
</dbReference>
<dbReference type="InterPro" id="IPR016039">
    <property type="entry name" value="Thiolase-like"/>
</dbReference>
<keyword evidence="7" id="KW-1185">Reference proteome</keyword>
<evidence type="ECO:0000256" key="2">
    <source>
        <dbReference type="ARBA" id="ARBA00022553"/>
    </source>
</evidence>
<dbReference type="SMART" id="SM00823">
    <property type="entry name" value="PKS_PP"/>
    <property type="match status" value="1"/>
</dbReference>
<dbReference type="SMART" id="SM00825">
    <property type="entry name" value="PKS_KS"/>
    <property type="match status" value="1"/>
</dbReference>
<dbReference type="RefSeq" id="WP_347787732.1">
    <property type="nucleotide sequence ID" value="NZ_JBDQQU010000008.1"/>
</dbReference>
<dbReference type="InterPro" id="IPR050091">
    <property type="entry name" value="PKS_NRPS_Biosynth_Enz"/>
</dbReference>
<dbReference type="InterPro" id="IPR020841">
    <property type="entry name" value="PKS_Beta-ketoAc_synthase_dom"/>
</dbReference>
<evidence type="ECO:0000259" key="5">
    <source>
        <dbReference type="PROSITE" id="PS52004"/>
    </source>
</evidence>
<feature type="domain" description="Ketosynthase family 3 (KS3)" evidence="5">
    <location>
        <begin position="424"/>
        <end position="859"/>
    </location>
</feature>
<dbReference type="SUPFAM" id="SSF56801">
    <property type="entry name" value="Acetyl-CoA synthetase-like"/>
    <property type="match status" value="1"/>
</dbReference>
<dbReference type="Pfam" id="PF00109">
    <property type="entry name" value="ketoacyl-synt"/>
    <property type="match status" value="1"/>
</dbReference>
<dbReference type="Proteomes" id="UP001438292">
    <property type="component" value="Unassembled WGS sequence"/>
</dbReference>
<evidence type="ECO:0000259" key="4">
    <source>
        <dbReference type="PROSITE" id="PS50075"/>
    </source>
</evidence>
<sequence>MTNELVEILLKRSKEAPNFVAYKMLNDRGEQIDKITNVNLLNKASLIASEIQYQVPETGNIILLFQNNSDFIHALFGVLYSNSVAVPLSAPSEFSKAEYIGGLLAVARDTNTNTILTTQKILDQINNLAENHFDLTSIRFVVYENISSKEHSTAAQKITEKKNNTALIMRTSESSRYIPHSHADLIYHSKEIQNTFELSKDSRALNWAPYHHYMGLFYGILQPFYSGITSYVYSNTGVIFSPSAWLAAISRYGITFAGGPTFFYDMCGTLLPEELPEDLDLSTWSVAYVGAEVLKREVINNFSIKYQHYGFCMQSFYPCFGMAEIPLISASRLNHFYDSSAITSSGKILSRNDVEIIDIASNRVCKDGEIGEVQIYIKNEVNKEIIKTNDLGYKKFDQLYILNRIENKDLRKNINDKCVSGKEDDPIAVIGLAGLFPQSDNCEEFWNNLEQGRDLISEIPGSRWDWKEIYGDPDNKNRKTNIKWGGFINDVETFDASFFNISPKEAQLMDPMQRKLIQVVWQAVEDAGYRMRDLSGQKVGVIVGIGTFDYLQLVLENDQFTHAYAATGTVHCMASNRISYLFNFKGPSESVDTACSSSLVALHRAAGLIRNNECEIAIVCGANLLLSSSIYVALSNANMLSPSGQCKTFDESADGYVRGEGIAAIVLKKLSSSISDKDHVYGLIKGIAVNHGGHTNSLTAPNPFAQAEVIEDAVKMAKICPKTISYVETHGTGTSLGDPIEINGLVSAFKTLSNRSNIETKPYCALGSVKTNIGHLEAAAGLAGVIKVLLSMQHKKIPAHLHLSKQNKNIFLEESPFYLIGNTTEWEALKDQMGEDIPRRAGVSSFGFGGVNAHVVLEEYDAIHSDDHIVTGPNIFIFSAKTENALRSYIDYYRGFLSKQDTKFNLNDMAYTLQTAREPFDYRLAVISSEKNDLIESLSSFLRDDISTDKQKKVSIYFNQVKSELSNIIFGFDRKGMLDLEKHYLNNNDLYHLAQLWILGADVEWRELYNRNSQAKKVSLPSYPFEKAYHWINKIEQKESAGTENLIRDTYDINWYEMPLVEGELIKDKAYLLFCDSQGVGQEFYDLLRKKNIQTYKVNYKGTDDHCDDTYIVTPGDKNSYLKALHDIVAKTKNKALCVINFWPLDIKTDPAIPSLTSLSTDYRFACQTALEQLQSLVAVQQEIKLYLWTICANVQKIATEKVNLHCAPLWGMAKTLLVEQPFIFRSIIDVDISERLNLNQLYKETSSLSEEGEIVYRKNIRYVPRLTPSKVEPKKPIEINPNGVYLITGGLGSLGLLVAEWLSSFKVKKILLLSRRGVEQDAQREAIKLIERRGTTVETIRADVSSLDQMRAVKNSYIKGNELSGVFHLAGSYKECLLQDMTFDEFYNVTSMKVEGTWVLNEVFKVCQLDWFVMFSSCASVWGAATGGHYSAANYFLDAYADYGEIYNFPAISISWGGMWKDSGIIPENKVSYFGSIGIKETSPKVGLQQLESILASFDRKKVVAPVEWPLFLEVMNTNRKVTLLEKLGISPDVIEIKASSDNQFSEKLSSYLSNDEKYLFILDELKSIFVEILSISHKDSIDDNTGFFDLGMDSLTSIDFRNKIKKIVGVKVTTTALFDYNTLRLLTNHLLIDHFKIDISNNAAAQESSKTHNLSEFDNVEKDELLNLLKSEMDNITGE</sequence>
<dbReference type="Gene3D" id="3.40.47.10">
    <property type="match status" value="1"/>
</dbReference>
<dbReference type="Gene3D" id="3.40.50.12780">
    <property type="entry name" value="N-terminal domain of ligase-like"/>
    <property type="match status" value="1"/>
</dbReference>
<dbReference type="Pfam" id="PF00550">
    <property type="entry name" value="PP-binding"/>
    <property type="match status" value="1"/>
</dbReference>
<dbReference type="PROSITE" id="PS00606">
    <property type="entry name" value="KS3_1"/>
    <property type="match status" value="1"/>
</dbReference>
<dbReference type="SUPFAM" id="SSF47336">
    <property type="entry name" value="ACP-like"/>
    <property type="match status" value="1"/>
</dbReference>
<protein>
    <submittedName>
        <fullName evidence="6">Beta-ketoacyl synthase N-terminal-like domain-containing protein</fullName>
    </submittedName>
</protein>
<dbReference type="InterPro" id="IPR036291">
    <property type="entry name" value="NAD(P)-bd_dom_sf"/>
</dbReference>
<dbReference type="InterPro" id="IPR036736">
    <property type="entry name" value="ACP-like_sf"/>
</dbReference>
<dbReference type="InterPro" id="IPR020806">
    <property type="entry name" value="PKS_PP-bd"/>
</dbReference>
<dbReference type="InterPro" id="IPR000873">
    <property type="entry name" value="AMP-dep_synth/lig_dom"/>
</dbReference>
<accession>A0ABV0H539</accession>
<gene>
    <name evidence="6" type="ORF">ABH309_09715</name>
</gene>
<dbReference type="PANTHER" id="PTHR43775:SF37">
    <property type="entry name" value="SI:DKEY-61P9.11"/>
    <property type="match status" value="1"/>
</dbReference>
<dbReference type="PROSITE" id="PS50075">
    <property type="entry name" value="CARRIER"/>
    <property type="match status" value="1"/>
</dbReference>
<keyword evidence="3" id="KW-0808">Transferase</keyword>
<evidence type="ECO:0000313" key="6">
    <source>
        <dbReference type="EMBL" id="MEO3954729.1"/>
    </source>
</evidence>
<keyword evidence="2" id="KW-0597">Phosphoprotein</keyword>
<dbReference type="SUPFAM" id="SSF53901">
    <property type="entry name" value="Thiolase-like"/>
    <property type="match status" value="1"/>
</dbReference>
<dbReference type="EMBL" id="JBDQQU010000008">
    <property type="protein sequence ID" value="MEO3954729.1"/>
    <property type="molecule type" value="Genomic_DNA"/>
</dbReference>
<dbReference type="InterPro" id="IPR057326">
    <property type="entry name" value="KR_dom"/>
</dbReference>
<dbReference type="PROSITE" id="PS52004">
    <property type="entry name" value="KS3_2"/>
    <property type="match status" value="1"/>
</dbReference>
<proteinExistence type="predicted"/>
<dbReference type="InterPro" id="IPR014030">
    <property type="entry name" value="Ketoacyl_synth_N"/>
</dbReference>
<dbReference type="Gene3D" id="3.40.50.720">
    <property type="entry name" value="NAD(P)-binding Rossmann-like Domain"/>
    <property type="match status" value="1"/>
</dbReference>
<dbReference type="Pfam" id="PF02801">
    <property type="entry name" value="Ketoacyl-synt_C"/>
    <property type="match status" value="1"/>
</dbReference>